<organism evidence="2 3">
    <name type="scientific">Aequorivita viscosa</name>
    <dbReference type="NCBI Taxonomy" id="797419"/>
    <lineage>
        <taxon>Bacteria</taxon>
        <taxon>Pseudomonadati</taxon>
        <taxon>Bacteroidota</taxon>
        <taxon>Flavobacteriia</taxon>
        <taxon>Flavobacteriales</taxon>
        <taxon>Flavobacteriaceae</taxon>
        <taxon>Aequorivita</taxon>
    </lineage>
</organism>
<evidence type="ECO:0000313" key="3">
    <source>
        <dbReference type="Proteomes" id="UP000184172"/>
    </source>
</evidence>
<reference evidence="3" key="1">
    <citation type="submission" date="2016-11" db="EMBL/GenBank/DDBJ databases">
        <authorList>
            <person name="Varghese N."/>
            <person name="Submissions S."/>
        </authorList>
    </citation>
    <scope>NUCLEOTIDE SEQUENCE [LARGE SCALE GENOMIC DNA]</scope>
    <source>
        <strain evidence="3">DSM 26349</strain>
    </source>
</reference>
<keyword evidence="3" id="KW-1185">Reference proteome</keyword>
<evidence type="ECO:0000256" key="1">
    <source>
        <dbReference type="SAM" id="SignalP"/>
    </source>
</evidence>
<dbReference type="EMBL" id="FQYV01000005">
    <property type="protein sequence ID" value="SHI78647.1"/>
    <property type="molecule type" value="Genomic_DNA"/>
</dbReference>
<dbReference type="AlphaFoldDB" id="A0A1M6DZH0"/>
<accession>A0A1M6DZH0</accession>
<feature type="signal peptide" evidence="1">
    <location>
        <begin position="1"/>
        <end position="27"/>
    </location>
</feature>
<keyword evidence="1" id="KW-0732">Signal</keyword>
<evidence type="ECO:0008006" key="4">
    <source>
        <dbReference type="Google" id="ProtNLM"/>
    </source>
</evidence>
<sequence>MKNLLTVFAFAASMFFGIQSTSAQSLAQDENRPEVIAKKEAAIMTENLGLSGDQTRAVFRALVSKEVSYQKNVNGKDLKSAAVKAEKQKTDAALKESMKKILTADQYSKWLKDNQ</sequence>
<feature type="chain" id="PRO_5009916907" description="LTXXQ motif family protein" evidence="1">
    <location>
        <begin position="28"/>
        <end position="115"/>
    </location>
</feature>
<gene>
    <name evidence="2" type="ORF">SAMN04487908_105156</name>
</gene>
<dbReference type="Proteomes" id="UP000184172">
    <property type="component" value="Unassembled WGS sequence"/>
</dbReference>
<protein>
    <recommendedName>
        <fullName evidence="4">LTXXQ motif family protein</fullName>
    </recommendedName>
</protein>
<dbReference type="OrthoDB" id="1448757at2"/>
<dbReference type="RefSeq" id="WP_073216034.1">
    <property type="nucleotide sequence ID" value="NZ_FNNS01000006.1"/>
</dbReference>
<name>A0A1M6DZH0_9FLAO</name>
<proteinExistence type="predicted"/>
<evidence type="ECO:0000313" key="2">
    <source>
        <dbReference type="EMBL" id="SHI78647.1"/>
    </source>
</evidence>